<dbReference type="EMBL" id="BMGH01000001">
    <property type="protein sequence ID" value="GGD06384.1"/>
    <property type="molecule type" value="Genomic_DNA"/>
</dbReference>
<evidence type="ECO:0000313" key="3">
    <source>
        <dbReference type="Proteomes" id="UP000613582"/>
    </source>
</evidence>
<keyword evidence="1" id="KW-0472">Membrane</keyword>
<dbReference type="InterPro" id="IPR010865">
    <property type="entry name" value="DUF1499"/>
</dbReference>
<dbReference type="Pfam" id="PF07386">
    <property type="entry name" value="DUF1499"/>
    <property type="match status" value="1"/>
</dbReference>
<gene>
    <name evidence="2" type="ORF">GCM10011342_14080</name>
</gene>
<organism evidence="2 3">
    <name type="scientific">Aquisalinus flavus</name>
    <dbReference type="NCBI Taxonomy" id="1526572"/>
    <lineage>
        <taxon>Bacteria</taxon>
        <taxon>Pseudomonadati</taxon>
        <taxon>Pseudomonadota</taxon>
        <taxon>Alphaproteobacteria</taxon>
        <taxon>Parvularculales</taxon>
        <taxon>Parvularculaceae</taxon>
        <taxon>Aquisalinus</taxon>
    </lineage>
</organism>
<reference evidence="2" key="1">
    <citation type="journal article" date="2014" name="Int. J. Syst. Evol. Microbiol.">
        <title>Complete genome sequence of Corynebacterium casei LMG S-19264T (=DSM 44701T), isolated from a smear-ripened cheese.</title>
        <authorList>
            <consortium name="US DOE Joint Genome Institute (JGI-PGF)"/>
            <person name="Walter F."/>
            <person name="Albersmeier A."/>
            <person name="Kalinowski J."/>
            <person name="Ruckert C."/>
        </authorList>
    </citation>
    <scope>NUCLEOTIDE SEQUENCE</scope>
    <source>
        <strain evidence="2">CGMCC 1.12921</strain>
    </source>
</reference>
<dbReference type="RefSeq" id="WP_188159098.1">
    <property type="nucleotide sequence ID" value="NZ_BMGH01000001.1"/>
</dbReference>
<accession>A0A8J2V5U6</accession>
<keyword evidence="3" id="KW-1185">Reference proteome</keyword>
<reference evidence="2" key="2">
    <citation type="submission" date="2020-09" db="EMBL/GenBank/DDBJ databases">
        <authorList>
            <person name="Sun Q."/>
            <person name="Zhou Y."/>
        </authorList>
    </citation>
    <scope>NUCLEOTIDE SEQUENCE</scope>
    <source>
        <strain evidence="2">CGMCC 1.12921</strain>
    </source>
</reference>
<proteinExistence type="predicted"/>
<keyword evidence="1" id="KW-0812">Transmembrane</keyword>
<evidence type="ECO:0000313" key="2">
    <source>
        <dbReference type="EMBL" id="GGD06384.1"/>
    </source>
</evidence>
<dbReference type="AlphaFoldDB" id="A0A8J2V5U6"/>
<name>A0A8J2V5U6_9PROT</name>
<evidence type="ECO:0000256" key="1">
    <source>
        <dbReference type="SAM" id="Phobius"/>
    </source>
</evidence>
<protein>
    <recommendedName>
        <fullName evidence="4">DUF1499 domain-containing protein</fullName>
    </recommendedName>
</protein>
<keyword evidence="1" id="KW-1133">Transmembrane helix</keyword>
<feature type="transmembrane region" description="Helical" evidence="1">
    <location>
        <begin position="39"/>
        <end position="64"/>
    </location>
</feature>
<comment type="caution">
    <text evidence="2">The sequence shown here is derived from an EMBL/GenBank/DDBJ whole genome shotgun (WGS) entry which is preliminary data.</text>
</comment>
<evidence type="ECO:0008006" key="4">
    <source>
        <dbReference type="Google" id="ProtNLM"/>
    </source>
</evidence>
<sequence length="243" mass="26339">MGLIIRLSAFVALATVLVYVGNTLSYRMDMRDFGAAFGFSFQMVLPMLIIAGVAGVLGLIGLFIKRAGSGLFAILSALVLLACTAGPLGIRHNASQVPPIHDITTDTETPPAFVAVVPLRAETGATNPPEYDREQTAQQLEAYPELDTVTVDADYGTVFDVSLDVLQEMGLVIVEADEAGGRIEATHTSRWWGFKDDVVIRFNREDTPLSIDMRSKSRIGGSDVGANAKRIETFFSKLEEKLQ</sequence>
<feature type="transmembrane region" description="Helical" evidence="1">
    <location>
        <begin position="71"/>
        <end position="90"/>
    </location>
</feature>
<dbReference type="Proteomes" id="UP000613582">
    <property type="component" value="Unassembled WGS sequence"/>
</dbReference>